<dbReference type="Pfam" id="PF01207">
    <property type="entry name" value="Dus"/>
    <property type="match status" value="1"/>
</dbReference>
<comment type="caution">
    <text evidence="9">The sequence shown here is derived from an EMBL/GenBank/DDBJ whole genome shotgun (WGS) entry which is preliminary data.</text>
</comment>
<dbReference type="PANTHER" id="PTHR45846:SF1">
    <property type="entry name" value="TRNA-DIHYDROURIDINE(47) SYNTHASE [NAD(P)(+)]-LIKE"/>
    <property type="match status" value="1"/>
</dbReference>
<keyword evidence="1 5" id="KW-0285">Flavoprotein</keyword>
<evidence type="ECO:0000256" key="1">
    <source>
        <dbReference type="ARBA" id="ARBA00022630"/>
    </source>
</evidence>
<dbReference type="PANTHER" id="PTHR45846">
    <property type="entry name" value="TRNA-DIHYDROURIDINE(47) SYNTHASE [NAD(P)(+)]-LIKE"/>
    <property type="match status" value="1"/>
</dbReference>
<gene>
    <name evidence="9" type="ORF">D7V78_03185</name>
    <name evidence="10" type="ORF">E5342_06020</name>
</gene>
<keyword evidence="4 5" id="KW-0560">Oxidoreductase</keyword>
<evidence type="ECO:0000256" key="6">
    <source>
        <dbReference type="PIRSR" id="PIRSR006621-1"/>
    </source>
</evidence>
<evidence type="ECO:0000256" key="5">
    <source>
        <dbReference type="PIRNR" id="PIRNR006621"/>
    </source>
</evidence>
<dbReference type="RefSeq" id="WP_121734966.1">
    <property type="nucleotide sequence ID" value="NZ_QXXG01000013.1"/>
</dbReference>
<protein>
    <recommendedName>
        <fullName evidence="5">tRNA-dihydrouridine synthase</fullName>
        <ecNumber evidence="5">1.3.1.-</ecNumber>
    </recommendedName>
</protein>
<dbReference type="AlphaFoldDB" id="A0A3L7ZUL4"/>
<dbReference type="Gene3D" id="3.20.20.70">
    <property type="entry name" value="Aldolase class I"/>
    <property type="match status" value="1"/>
</dbReference>
<dbReference type="CDD" id="cd02801">
    <property type="entry name" value="DUS_like_FMN"/>
    <property type="match status" value="1"/>
</dbReference>
<evidence type="ECO:0000256" key="7">
    <source>
        <dbReference type="PIRSR" id="PIRSR006621-2"/>
    </source>
</evidence>
<evidence type="ECO:0000256" key="2">
    <source>
        <dbReference type="ARBA" id="ARBA00022643"/>
    </source>
</evidence>
<feature type="active site" description="Proton donor" evidence="6">
    <location>
        <position position="94"/>
    </location>
</feature>
<evidence type="ECO:0000259" key="8">
    <source>
        <dbReference type="Pfam" id="PF01207"/>
    </source>
</evidence>
<evidence type="ECO:0000313" key="11">
    <source>
        <dbReference type="Proteomes" id="UP000278164"/>
    </source>
</evidence>
<feature type="binding site" evidence="7">
    <location>
        <position position="133"/>
    </location>
    <ligand>
        <name>FMN</name>
        <dbReference type="ChEBI" id="CHEBI:58210"/>
    </ligand>
</feature>
<evidence type="ECO:0000313" key="12">
    <source>
        <dbReference type="Proteomes" id="UP000310032"/>
    </source>
</evidence>
<dbReference type="EMBL" id="RAYI01000005">
    <property type="protein sequence ID" value="RLT74647.1"/>
    <property type="molecule type" value="Genomic_DNA"/>
</dbReference>
<dbReference type="GO" id="GO:0003723">
    <property type="term" value="F:RNA binding"/>
    <property type="evidence" value="ECO:0007669"/>
    <property type="project" value="TreeGrafter"/>
</dbReference>
<dbReference type="Proteomes" id="UP000278164">
    <property type="component" value="Unassembled WGS sequence"/>
</dbReference>
<reference evidence="10 12" key="2">
    <citation type="submission" date="2019-04" db="EMBL/GenBank/DDBJ databases">
        <title>Microbes associate with the intestines of laboratory mice.</title>
        <authorList>
            <person name="Navarre W."/>
            <person name="Wong E."/>
            <person name="Huang K."/>
            <person name="Tropini C."/>
            <person name="Ng K."/>
            <person name="Yu B."/>
        </authorList>
    </citation>
    <scope>NUCLEOTIDE SEQUENCE [LARGE SCALE GENOMIC DNA]</scope>
    <source>
        <strain evidence="10 12">NM39_I3</strain>
    </source>
</reference>
<dbReference type="EC" id="1.3.1.-" evidence="5"/>
<reference evidence="9 11" key="1">
    <citation type="submission" date="2018-09" db="EMBL/GenBank/DDBJ databases">
        <title>Murine metabolic-syndrome-specific gut microbial biobank.</title>
        <authorList>
            <person name="Liu C."/>
        </authorList>
    </citation>
    <scope>NUCLEOTIDE SEQUENCE [LARGE SCALE GENOMIC DNA]</scope>
    <source>
        <strain evidence="9 11">8-P5</strain>
    </source>
</reference>
<keyword evidence="2 5" id="KW-0288">FMN</keyword>
<dbReference type="InterPro" id="IPR001269">
    <property type="entry name" value="DUS_fam"/>
</dbReference>
<comment type="function">
    <text evidence="5">Catalyzes the synthesis of 5,6-dihydrouridine (D), a modified base found in the D-loop of most tRNAs, via the reduction of the C5-C6 double bond in target uridines.</text>
</comment>
<feature type="binding site" evidence="7">
    <location>
        <begin position="218"/>
        <end position="219"/>
    </location>
    <ligand>
        <name>FMN</name>
        <dbReference type="ChEBI" id="CHEBI:58210"/>
    </ligand>
</feature>
<accession>A0A3L7ZUL4</accession>
<feature type="binding site" evidence="7">
    <location>
        <position position="162"/>
    </location>
    <ligand>
        <name>FMN</name>
        <dbReference type="ChEBI" id="CHEBI:58210"/>
    </ligand>
</feature>
<evidence type="ECO:0000313" key="9">
    <source>
        <dbReference type="EMBL" id="RLT74647.1"/>
    </source>
</evidence>
<dbReference type="InterPro" id="IPR035587">
    <property type="entry name" value="DUS-like_FMN-bd"/>
</dbReference>
<dbReference type="EMBL" id="SRYM01000012">
    <property type="protein sequence ID" value="TGY59606.1"/>
    <property type="molecule type" value="Genomic_DNA"/>
</dbReference>
<name>A0A3L7ZUL4_PARDI</name>
<dbReference type="SUPFAM" id="SSF51395">
    <property type="entry name" value="FMN-linked oxidoreductases"/>
    <property type="match status" value="1"/>
</dbReference>
<organism evidence="9 11">
    <name type="scientific">Parabacteroides distasonis</name>
    <dbReference type="NCBI Taxonomy" id="823"/>
    <lineage>
        <taxon>Bacteria</taxon>
        <taxon>Pseudomonadati</taxon>
        <taxon>Bacteroidota</taxon>
        <taxon>Bacteroidia</taxon>
        <taxon>Bacteroidales</taxon>
        <taxon>Tannerellaceae</taxon>
        <taxon>Parabacteroides</taxon>
    </lineage>
</organism>
<comment type="similarity">
    <text evidence="5">Belongs to the dus family.</text>
</comment>
<dbReference type="OrthoDB" id="9764501at2"/>
<keyword evidence="3 5" id="KW-0819">tRNA processing</keyword>
<dbReference type="Proteomes" id="UP000310032">
    <property type="component" value="Unassembled WGS sequence"/>
</dbReference>
<comment type="cofactor">
    <cofactor evidence="5 7">
        <name>FMN</name>
        <dbReference type="ChEBI" id="CHEBI:58210"/>
    </cofactor>
</comment>
<proteinExistence type="inferred from homology"/>
<dbReference type="PIRSF" id="PIRSF006621">
    <property type="entry name" value="Dus"/>
    <property type="match status" value="1"/>
</dbReference>
<sequence>MAVIHFAPLQGYTDSVYREAHARIFGGVATYYTPFVRIEKGGFRNKDLKDIACDRNRQVHVIPQLIASSPDEFRSIVRLFQENGYREADINLGCPFPMQVRVHRGSGLLRYKEEAESLLRTIEEFPDISFSVKMRLGWECAAESFALLSILNKLPLKHITLHPRLGVQQYKGAVDWEGFSRFYEECEHPLYYNGDLVGPEDIQGIKERFPGLAGIMLGRGLLASPWLAAEFVSGQVLTVNERRDKLALFHESLMDEYAARLEGGEHQLLSKMKTIWDYLLPGADKRLRKKVSKSTSLTSYQSAVRDLLSL</sequence>
<keyword evidence="7" id="KW-0547">Nucleotide-binding</keyword>
<dbReference type="InterPro" id="IPR013785">
    <property type="entry name" value="Aldolase_TIM"/>
</dbReference>
<evidence type="ECO:0000256" key="4">
    <source>
        <dbReference type="ARBA" id="ARBA00023002"/>
    </source>
</evidence>
<dbReference type="GO" id="GO:0050660">
    <property type="term" value="F:flavin adenine dinucleotide binding"/>
    <property type="evidence" value="ECO:0007669"/>
    <property type="project" value="InterPro"/>
</dbReference>
<feature type="domain" description="DUS-like FMN-binding" evidence="8">
    <location>
        <begin position="6"/>
        <end position="295"/>
    </location>
</feature>
<evidence type="ECO:0000256" key="3">
    <source>
        <dbReference type="ARBA" id="ARBA00022694"/>
    </source>
</evidence>
<evidence type="ECO:0000313" key="10">
    <source>
        <dbReference type="EMBL" id="TGY59606.1"/>
    </source>
</evidence>
<dbReference type="GO" id="GO:0017150">
    <property type="term" value="F:tRNA dihydrouridine synthase activity"/>
    <property type="evidence" value="ECO:0007669"/>
    <property type="project" value="InterPro"/>
</dbReference>
<feature type="binding site" evidence="7">
    <location>
        <position position="64"/>
    </location>
    <ligand>
        <name>FMN</name>
        <dbReference type="ChEBI" id="CHEBI:58210"/>
    </ligand>
</feature>